<dbReference type="GO" id="GO:0000156">
    <property type="term" value="F:phosphorelay response regulator activity"/>
    <property type="evidence" value="ECO:0007669"/>
    <property type="project" value="InterPro"/>
</dbReference>
<dbReference type="InterPro" id="IPR007492">
    <property type="entry name" value="LytTR_DNA-bd_dom"/>
</dbReference>
<proteinExistence type="predicted"/>
<name>A0AAW8YH79_PEDAC</name>
<organism evidence="2 3">
    <name type="scientific">Pediococcus acidilactici</name>
    <dbReference type="NCBI Taxonomy" id="1254"/>
    <lineage>
        <taxon>Bacteria</taxon>
        <taxon>Bacillati</taxon>
        <taxon>Bacillota</taxon>
        <taxon>Bacilli</taxon>
        <taxon>Lactobacillales</taxon>
        <taxon>Lactobacillaceae</taxon>
        <taxon>Pediococcus</taxon>
        <taxon>Pediococcus acidilactici group</taxon>
    </lineage>
</organism>
<keyword evidence="2" id="KW-0238">DNA-binding</keyword>
<dbReference type="Gene3D" id="2.40.50.1020">
    <property type="entry name" value="LytTr DNA-binding domain"/>
    <property type="match status" value="1"/>
</dbReference>
<dbReference type="InterPro" id="IPR046947">
    <property type="entry name" value="LytR-like"/>
</dbReference>
<dbReference type="PROSITE" id="PS50930">
    <property type="entry name" value="HTH_LYTTR"/>
    <property type="match status" value="1"/>
</dbReference>
<feature type="domain" description="HTH LytTR-type" evidence="1">
    <location>
        <begin position="46"/>
        <end position="150"/>
    </location>
</feature>
<dbReference type="EMBL" id="JAWJAV010000003">
    <property type="protein sequence ID" value="MDV2621058.1"/>
    <property type="molecule type" value="Genomic_DNA"/>
</dbReference>
<gene>
    <name evidence="2" type="ORF">R0G89_04855</name>
</gene>
<comment type="caution">
    <text evidence="2">The sequence shown here is derived from an EMBL/GenBank/DDBJ whole genome shotgun (WGS) entry which is preliminary data.</text>
</comment>
<reference evidence="2" key="1">
    <citation type="journal article" date="2023" name="PeerJ">
        <title>Selection and evaluation of lactic acid bacteria from chicken feces in Thailand as potential probiotics.</title>
        <authorList>
            <person name="Khurajog B."/>
            <person name="Disastra Y."/>
            <person name="Lawwyne L.D."/>
            <person name="Sirichokchatchawan W."/>
            <person name="Niyomtham W."/>
            <person name="Yindee J."/>
            <person name="Hampson D.J."/>
            <person name="Prapasarakul N."/>
        </authorList>
    </citation>
    <scope>NUCLEOTIDE SEQUENCE</scope>
    <source>
        <strain evidence="2">BF9</strain>
    </source>
</reference>
<dbReference type="Proteomes" id="UP001280897">
    <property type="component" value="Unassembled WGS sequence"/>
</dbReference>
<dbReference type="PANTHER" id="PTHR37299">
    <property type="entry name" value="TRANSCRIPTIONAL REGULATOR-RELATED"/>
    <property type="match status" value="1"/>
</dbReference>
<dbReference type="RefSeq" id="WP_008841788.1">
    <property type="nucleotide sequence ID" value="NZ_CP050079.1"/>
</dbReference>
<dbReference type="PANTHER" id="PTHR37299:SF1">
    <property type="entry name" value="STAGE 0 SPORULATION PROTEIN A HOMOLOG"/>
    <property type="match status" value="1"/>
</dbReference>
<dbReference type="GeneID" id="57365349"/>
<accession>A0AAW8YH79</accession>
<evidence type="ECO:0000313" key="2">
    <source>
        <dbReference type="EMBL" id="MDV2621058.1"/>
    </source>
</evidence>
<dbReference type="Pfam" id="PF04397">
    <property type="entry name" value="LytTR"/>
    <property type="match status" value="1"/>
</dbReference>
<evidence type="ECO:0000313" key="3">
    <source>
        <dbReference type="Proteomes" id="UP001280897"/>
    </source>
</evidence>
<reference evidence="2" key="2">
    <citation type="submission" date="2023-10" db="EMBL/GenBank/DDBJ databases">
        <authorList>
            <person name="Khurajog B."/>
        </authorList>
    </citation>
    <scope>NUCLEOTIDE SEQUENCE</scope>
    <source>
        <strain evidence="2">BF9</strain>
    </source>
</reference>
<dbReference type="AlphaFoldDB" id="A0AAW8YH79"/>
<protein>
    <submittedName>
        <fullName evidence="2">LytTR family DNA-binding domain-containing protein</fullName>
    </submittedName>
</protein>
<dbReference type="GO" id="GO:0003677">
    <property type="term" value="F:DNA binding"/>
    <property type="evidence" value="ECO:0007669"/>
    <property type="project" value="UniProtKB-KW"/>
</dbReference>
<dbReference type="SMART" id="SM00850">
    <property type="entry name" value="LytTR"/>
    <property type="match status" value="1"/>
</dbReference>
<sequence>MKISFNQDTSLATDEIMVSIKAAHLNTKVTRLLELLDQLDKQKETLPIVIDDQVNLIPCYQIVALEVLGEQVTIHTITQDYQLHGQLKNVLAKLDATKFVRISRSAALNLDYLKLLEPSFSGNMVARMQNNLKLIISRKYLPDLKHHLGL</sequence>
<evidence type="ECO:0000259" key="1">
    <source>
        <dbReference type="PROSITE" id="PS50930"/>
    </source>
</evidence>